<feature type="domain" description="Ribbon-helix-helix protein CopG" evidence="1">
    <location>
        <begin position="32"/>
        <end position="66"/>
    </location>
</feature>
<proteinExistence type="predicted"/>
<keyword evidence="3" id="KW-1185">Reference proteome</keyword>
<dbReference type="EMBL" id="JBCLSQ010000009">
    <property type="protein sequence ID" value="MEY8537762.1"/>
    <property type="molecule type" value="Genomic_DNA"/>
</dbReference>
<evidence type="ECO:0000313" key="2">
    <source>
        <dbReference type="EMBL" id="MEY8537762.1"/>
    </source>
</evidence>
<gene>
    <name evidence="2" type="ORF">AALM99_04815</name>
</gene>
<dbReference type="Proteomes" id="UP001565242">
    <property type="component" value="Unassembled WGS sequence"/>
</dbReference>
<name>A0ABV4DB30_9LACT</name>
<sequence length="70" mass="8116">MKKSSASFIASLTEEEKKKLGRPISGEKPRNKRFELRIDEDSLNRLDEEKKRTGKTRAQIIIELISKLDD</sequence>
<evidence type="ECO:0000313" key="3">
    <source>
        <dbReference type="Proteomes" id="UP001565242"/>
    </source>
</evidence>
<accession>A0ABV4DB30</accession>
<evidence type="ECO:0000259" key="1">
    <source>
        <dbReference type="Pfam" id="PF01402"/>
    </source>
</evidence>
<dbReference type="Pfam" id="PF01402">
    <property type="entry name" value="RHH_1"/>
    <property type="match status" value="1"/>
</dbReference>
<reference evidence="2 3" key="1">
    <citation type="submission" date="2024-03" db="EMBL/GenBank/DDBJ databases">
        <title>Mouse gut bacterial collection (mGBC) of GemPharmatech.</title>
        <authorList>
            <person name="He Y."/>
            <person name="Dong L."/>
            <person name="Wu D."/>
            <person name="Gao X."/>
            <person name="Lin Z."/>
        </authorList>
    </citation>
    <scope>NUCLEOTIDE SEQUENCE [LARGE SCALE GENOMIC DNA]</scope>
    <source>
        <strain evidence="2 3">20-218</strain>
    </source>
</reference>
<protein>
    <submittedName>
        <fullName evidence="2">Ribbon-helix-helix protein, CopG family</fullName>
    </submittedName>
</protein>
<organism evidence="2 3">
    <name type="scientific">Lactococcus muris</name>
    <dbReference type="NCBI Taxonomy" id="2941330"/>
    <lineage>
        <taxon>Bacteria</taxon>
        <taxon>Bacillati</taxon>
        <taxon>Bacillota</taxon>
        <taxon>Bacilli</taxon>
        <taxon>Lactobacillales</taxon>
        <taxon>Streptococcaceae</taxon>
        <taxon>Lactococcus</taxon>
    </lineage>
</organism>
<dbReference type="RefSeq" id="WP_369918041.1">
    <property type="nucleotide sequence ID" value="NZ_JBCLSQ010000009.1"/>
</dbReference>
<comment type="caution">
    <text evidence="2">The sequence shown here is derived from an EMBL/GenBank/DDBJ whole genome shotgun (WGS) entry which is preliminary data.</text>
</comment>
<dbReference type="InterPro" id="IPR002145">
    <property type="entry name" value="CopG"/>
</dbReference>